<evidence type="ECO:0000256" key="4">
    <source>
        <dbReference type="ARBA" id="ARBA00016065"/>
    </source>
</evidence>
<keyword evidence="10" id="KW-0131">Cell cycle</keyword>
<keyword evidence="5" id="KW-0158">Chromosome</keyword>
<keyword evidence="13" id="KW-1185">Reference proteome</keyword>
<evidence type="ECO:0000256" key="3">
    <source>
        <dbReference type="ARBA" id="ARBA00009471"/>
    </source>
</evidence>
<dbReference type="EMBL" id="JBJKFK010001396">
    <property type="protein sequence ID" value="KAL3313204.1"/>
    <property type="molecule type" value="Genomic_DNA"/>
</dbReference>
<keyword evidence="9" id="KW-0226">DNA condensation</keyword>
<comment type="subcellular location">
    <subcellularLocation>
        <location evidence="1">Chromosome</location>
    </subcellularLocation>
    <subcellularLocation>
        <location evidence="2">Cytoplasm</location>
    </subcellularLocation>
</comment>
<comment type="caution">
    <text evidence="12">The sequence shown here is derived from an EMBL/GenBank/DDBJ whole genome shotgun (WGS) entry which is preliminary data.</text>
</comment>
<dbReference type="Pfam" id="PF05786">
    <property type="entry name" value="Cnd2"/>
    <property type="match status" value="1"/>
</dbReference>
<proteinExistence type="inferred from homology"/>
<evidence type="ECO:0000256" key="6">
    <source>
        <dbReference type="ARBA" id="ARBA00022490"/>
    </source>
</evidence>
<sequence length="250" mass="28575">MDLDSWADDLEEVDRKQARMRDRQSILSQTDLTADYDFPNLFSSCMRMAAAGKINSKNAFNMKLIDCLKEFVSNENISNFEIASSSLDAGTKIYAGRVDAVHTETYKILTGLGKPSKKGPSEEDQGDENPADDSVSFHGEGEPDRNPIEDEKRKKREELRKRAQNRKNIICKNLNKIRSRDENRMGCADPIFTHQSRQYDDGRSLQLRLNQTDVKSDSCELFLDSEMSLFDQQSETKLNEPQIQVSFIFI</sequence>
<dbReference type="PANTHER" id="PTHR13108:SF9">
    <property type="entry name" value="CONDENSIN COMPLEX SUBUNIT 2"/>
    <property type="match status" value="1"/>
</dbReference>
<dbReference type="GO" id="GO:0005737">
    <property type="term" value="C:cytoplasm"/>
    <property type="evidence" value="ECO:0007669"/>
    <property type="project" value="UniProtKB-SubCell"/>
</dbReference>
<dbReference type="PANTHER" id="PTHR13108">
    <property type="entry name" value="CONDENSIN COMPLEX SUBUNIT 2"/>
    <property type="match status" value="1"/>
</dbReference>
<evidence type="ECO:0000256" key="11">
    <source>
        <dbReference type="SAM" id="MobiDB-lite"/>
    </source>
</evidence>
<dbReference type="AlphaFoldDB" id="A0ABD2Q0S0"/>
<feature type="compositionally biased region" description="Basic and acidic residues" evidence="11">
    <location>
        <begin position="139"/>
        <end position="154"/>
    </location>
</feature>
<evidence type="ECO:0000256" key="5">
    <source>
        <dbReference type="ARBA" id="ARBA00022454"/>
    </source>
</evidence>
<protein>
    <recommendedName>
        <fullName evidence="4">Condensin complex subunit 2</fullName>
    </recommendedName>
</protein>
<evidence type="ECO:0000256" key="1">
    <source>
        <dbReference type="ARBA" id="ARBA00004286"/>
    </source>
</evidence>
<evidence type="ECO:0000313" key="12">
    <source>
        <dbReference type="EMBL" id="KAL3313204.1"/>
    </source>
</evidence>
<organism evidence="12 13">
    <name type="scientific">Cichlidogyrus casuarinus</name>
    <dbReference type="NCBI Taxonomy" id="1844966"/>
    <lineage>
        <taxon>Eukaryota</taxon>
        <taxon>Metazoa</taxon>
        <taxon>Spiralia</taxon>
        <taxon>Lophotrochozoa</taxon>
        <taxon>Platyhelminthes</taxon>
        <taxon>Monogenea</taxon>
        <taxon>Monopisthocotylea</taxon>
        <taxon>Dactylogyridea</taxon>
        <taxon>Ancyrocephalidae</taxon>
        <taxon>Cichlidogyrus</taxon>
    </lineage>
</organism>
<reference evidence="12 13" key="1">
    <citation type="submission" date="2024-11" db="EMBL/GenBank/DDBJ databases">
        <title>Adaptive evolution of stress response genes in parasites aligns with host niche diversity.</title>
        <authorList>
            <person name="Hahn C."/>
            <person name="Resl P."/>
        </authorList>
    </citation>
    <scope>NUCLEOTIDE SEQUENCE [LARGE SCALE GENOMIC DNA]</scope>
    <source>
        <strain evidence="12">EGGRZ-B1_66</strain>
        <tissue evidence="12">Body</tissue>
    </source>
</reference>
<dbReference type="Proteomes" id="UP001626550">
    <property type="component" value="Unassembled WGS sequence"/>
</dbReference>
<evidence type="ECO:0000256" key="8">
    <source>
        <dbReference type="ARBA" id="ARBA00022776"/>
    </source>
</evidence>
<evidence type="ECO:0000313" key="13">
    <source>
        <dbReference type="Proteomes" id="UP001626550"/>
    </source>
</evidence>
<evidence type="ECO:0000256" key="2">
    <source>
        <dbReference type="ARBA" id="ARBA00004496"/>
    </source>
</evidence>
<keyword evidence="6" id="KW-0963">Cytoplasm</keyword>
<feature type="compositionally biased region" description="Acidic residues" evidence="11">
    <location>
        <begin position="122"/>
        <end position="131"/>
    </location>
</feature>
<keyword evidence="8" id="KW-0498">Mitosis</keyword>
<dbReference type="InterPro" id="IPR022816">
    <property type="entry name" value="Condensin_barren_su2"/>
</dbReference>
<evidence type="ECO:0000256" key="9">
    <source>
        <dbReference type="ARBA" id="ARBA00023067"/>
    </source>
</evidence>
<feature type="region of interest" description="Disordered" evidence="11">
    <location>
        <begin position="111"/>
        <end position="154"/>
    </location>
</feature>
<comment type="similarity">
    <text evidence="3">Belongs to the CND2 (condensin subunit 2) family.</text>
</comment>
<evidence type="ECO:0000256" key="10">
    <source>
        <dbReference type="ARBA" id="ARBA00023306"/>
    </source>
</evidence>
<name>A0ABD2Q0S0_9PLAT</name>
<dbReference type="GO" id="GO:0030261">
    <property type="term" value="P:chromosome condensation"/>
    <property type="evidence" value="ECO:0007669"/>
    <property type="project" value="UniProtKB-KW"/>
</dbReference>
<keyword evidence="7" id="KW-0132">Cell division</keyword>
<accession>A0ABD2Q0S0</accession>
<evidence type="ECO:0000256" key="7">
    <source>
        <dbReference type="ARBA" id="ARBA00022618"/>
    </source>
</evidence>
<dbReference type="GO" id="GO:0051301">
    <property type="term" value="P:cell division"/>
    <property type="evidence" value="ECO:0007669"/>
    <property type="project" value="UniProtKB-KW"/>
</dbReference>
<gene>
    <name evidence="12" type="ORF">Ciccas_008197</name>
</gene>
<dbReference type="GO" id="GO:0005694">
    <property type="term" value="C:chromosome"/>
    <property type="evidence" value="ECO:0007669"/>
    <property type="project" value="UniProtKB-SubCell"/>
</dbReference>